<dbReference type="Gene3D" id="3.80.10.10">
    <property type="entry name" value="Ribonuclease Inhibitor"/>
    <property type="match status" value="1"/>
</dbReference>
<accession>A0ABY4E1S8</accession>
<dbReference type="InterPro" id="IPR026906">
    <property type="entry name" value="LRR_5"/>
</dbReference>
<evidence type="ECO:0000313" key="1">
    <source>
        <dbReference type="EMBL" id="UOO89492.1"/>
    </source>
</evidence>
<sequence length="252" mass="25601">MAISDQLTQLNTIKQNIRTAINNKGGSVGNNFSTYAAAITALPVTSSGTIVFGKAEVITINPVNSAMKTIPAHALRGWTAPTGLVVGEGIETLSDYAFNGWSSAVSLSLPSTLKTLGQFALAGWTAFTGTITVPDAVTSIGTSACQGNTLMTGFKIGNNVVSLPTGVLASSPALKTLEIGTGVTSIAANFLTQAVAVTTIIVRATTPPTVNSSGTFFNGIPTSAAIKVPATSVDAYKTATGWSVFAAQISAI</sequence>
<dbReference type="Pfam" id="PF13306">
    <property type="entry name" value="LRR_5"/>
    <property type="match status" value="1"/>
</dbReference>
<dbReference type="EMBL" id="CP091511">
    <property type="protein sequence ID" value="UOO89492.1"/>
    <property type="molecule type" value="Genomic_DNA"/>
</dbReference>
<organism evidence="1 2">
    <name type="scientific">Vitreoscilla massiliensis</name>
    <dbReference type="NCBI Taxonomy" id="1689272"/>
    <lineage>
        <taxon>Bacteria</taxon>
        <taxon>Pseudomonadati</taxon>
        <taxon>Pseudomonadota</taxon>
        <taxon>Betaproteobacteria</taxon>
        <taxon>Neisseriales</taxon>
        <taxon>Neisseriaceae</taxon>
        <taxon>Vitreoscilla</taxon>
    </lineage>
</organism>
<dbReference type="Proteomes" id="UP000832011">
    <property type="component" value="Chromosome"/>
</dbReference>
<dbReference type="RefSeq" id="WP_082625672.1">
    <property type="nucleotide sequence ID" value="NZ_CABKVG010000010.1"/>
</dbReference>
<evidence type="ECO:0000313" key="2">
    <source>
        <dbReference type="Proteomes" id="UP000832011"/>
    </source>
</evidence>
<reference evidence="1 2" key="1">
    <citation type="journal article" date="2022" name="Res Sq">
        <title>Evolution of multicellular longitudinally dividing oral cavity symbionts (Neisseriaceae).</title>
        <authorList>
            <person name="Nyongesa S."/>
            <person name="Weber P."/>
            <person name="Bernet E."/>
            <person name="Pullido F."/>
            <person name="Nieckarz M."/>
            <person name="Delaby M."/>
            <person name="Nieves C."/>
            <person name="Viehboeck T."/>
            <person name="Krause N."/>
            <person name="Rivera-Millot A."/>
            <person name="Nakamura A."/>
            <person name="Vischer N."/>
            <person name="VanNieuwenhze M."/>
            <person name="Brun Y."/>
            <person name="Cava F."/>
            <person name="Bulgheresi S."/>
            <person name="Veyrier F."/>
        </authorList>
    </citation>
    <scope>NUCLEOTIDE SEQUENCE [LARGE SCALE GENOMIC DNA]</scope>
    <source>
        <strain evidence="1 2">SN4</strain>
    </source>
</reference>
<dbReference type="InterPro" id="IPR032675">
    <property type="entry name" value="LRR_dom_sf"/>
</dbReference>
<keyword evidence="2" id="KW-1185">Reference proteome</keyword>
<protein>
    <submittedName>
        <fullName evidence="1">Leucine-rich repeat domain-containing protein</fullName>
    </submittedName>
</protein>
<gene>
    <name evidence="1" type="ORF">LVJ82_00485</name>
</gene>
<name>A0ABY4E1S8_9NEIS</name>
<proteinExistence type="predicted"/>